<evidence type="ECO:0000313" key="5">
    <source>
        <dbReference type="Proteomes" id="UP000295375"/>
    </source>
</evidence>
<organism evidence="4 5">
    <name type="scientific">Permianibacter aggregans</name>
    <dbReference type="NCBI Taxonomy" id="1510150"/>
    <lineage>
        <taxon>Bacteria</taxon>
        <taxon>Pseudomonadati</taxon>
        <taxon>Pseudomonadota</taxon>
        <taxon>Gammaproteobacteria</taxon>
        <taxon>Pseudomonadales</taxon>
        <taxon>Pseudomonadaceae</taxon>
        <taxon>Permianibacter</taxon>
    </lineage>
</organism>
<sequence>MHALQYDTESDWYQQELRLRDRILRQPLGLELSESDRQHDHQSQHFAVVENEQMLACVIATPVNADITKLRQMAVEPDHQGKGIGRQLMLFAEQQLQKLGYQQIELHARETAIDFYRKLGYQTVGHTFIEQTITHIKMSKTLA</sequence>
<dbReference type="RefSeq" id="WP_133587496.1">
    <property type="nucleotide sequence ID" value="NZ_CP037953.1"/>
</dbReference>
<reference evidence="4 5" key="1">
    <citation type="submission" date="2019-03" db="EMBL/GenBank/DDBJ databases">
        <title>Genomic Encyclopedia of Type Strains, Phase IV (KMG-IV): sequencing the most valuable type-strain genomes for metagenomic binning, comparative biology and taxonomic classification.</title>
        <authorList>
            <person name="Goeker M."/>
        </authorList>
    </citation>
    <scope>NUCLEOTIDE SEQUENCE [LARGE SCALE GENOMIC DNA]</scope>
    <source>
        <strain evidence="4 5">DSM 103792</strain>
    </source>
</reference>
<keyword evidence="5" id="KW-1185">Reference proteome</keyword>
<dbReference type="PROSITE" id="PS51186">
    <property type="entry name" value="GNAT"/>
    <property type="match status" value="1"/>
</dbReference>
<gene>
    <name evidence="4" type="ORF">EV696_10262</name>
</gene>
<protein>
    <recommendedName>
        <fullName evidence="3">N-acetyltransferase domain-containing protein</fullName>
    </recommendedName>
</protein>
<evidence type="ECO:0000256" key="2">
    <source>
        <dbReference type="ARBA" id="ARBA00023315"/>
    </source>
</evidence>
<name>A0A4R6UT99_9GAMM</name>
<dbReference type="PANTHER" id="PTHR43877">
    <property type="entry name" value="AMINOALKYLPHOSPHONATE N-ACETYLTRANSFERASE-RELATED-RELATED"/>
    <property type="match status" value="1"/>
</dbReference>
<dbReference type="InterPro" id="IPR016181">
    <property type="entry name" value="Acyl_CoA_acyltransferase"/>
</dbReference>
<dbReference type="CDD" id="cd04301">
    <property type="entry name" value="NAT_SF"/>
    <property type="match status" value="1"/>
</dbReference>
<accession>A0A4R6UT99</accession>
<dbReference type="GO" id="GO:0016747">
    <property type="term" value="F:acyltransferase activity, transferring groups other than amino-acyl groups"/>
    <property type="evidence" value="ECO:0007669"/>
    <property type="project" value="InterPro"/>
</dbReference>
<comment type="caution">
    <text evidence="4">The sequence shown here is derived from an EMBL/GenBank/DDBJ whole genome shotgun (WGS) entry which is preliminary data.</text>
</comment>
<dbReference type="PANTHER" id="PTHR43877:SF2">
    <property type="entry name" value="AMINOALKYLPHOSPHONATE N-ACETYLTRANSFERASE-RELATED"/>
    <property type="match status" value="1"/>
</dbReference>
<dbReference type="Pfam" id="PF13673">
    <property type="entry name" value="Acetyltransf_10"/>
    <property type="match status" value="1"/>
</dbReference>
<dbReference type="InterPro" id="IPR000182">
    <property type="entry name" value="GNAT_dom"/>
</dbReference>
<keyword evidence="2" id="KW-0012">Acyltransferase</keyword>
<feature type="domain" description="N-acetyltransferase" evidence="3">
    <location>
        <begin position="1"/>
        <end position="143"/>
    </location>
</feature>
<dbReference type="EMBL" id="SNYM01000002">
    <property type="protein sequence ID" value="TDQ50381.1"/>
    <property type="molecule type" value="Genomic_DNA"/>
</dbReference>
<evidence type="ECO:0000256" key="1">
    <source>
        <dbReference type="ARBA" id="ARBA00022679"/>
    </source>
</evidence>
<dbReference type="Gene3D" id="3.40.630.30">
    <property type="match status" value="1"/>
</dbReference>
<proteinExistence type="predicted"/>
<keyword evidence="1" id="KW-0808">Transferase</keyword>
<dbReference type="AlphaFoldDB" id="A0A4R6UT99"/>
<dbReference type="Proteomes" id="UP000295375">
    <property type="component" value="Unassembled WGS sequence"/>
</dbReference>
<evidence type="ECO:0000259" key="3">
    <source>
        <dbReference type="PROSITE" id="PS51186"/>
    </source>
</evidence>
<dbReference type="InterPro" id="IPR050832">
    <property type="entry name" value="Bact_Acetyltransf"/>
</dbReference>
<dbReference type="SUPFAM" id="SSF55729">
    <property type="entry name" value="Acyl-CoA N-acyltransferases (Nat)"/>
    <property type="match status" value="1"/>
</dbReference>
<dbReference type="OrthoDB" id="1821130at2"/>
<evidence type="ECO:0000313" key="4">
    <source>
        <dbReference type="EMBL" id="TDQ50381.1"/>
    </source>
</evidence>